<accession>A0ABZ3J0M1</accession>
<keyword evidence="1 2" id="KW-0807">Transducer</keyword>
<feature type="domain" description="Methyl-accepting transducer" evidence="3">
    <location>
        <begin position="113"/>
        <end position="219"/>
    </location>
</feature>
<dbReference type="Pfam" id="PF00015">
    <property type="entry name" value="MCPsignal"/>
    <property type="match status" value="1"/>
</dbReference>
<dbReference type="SUPFAM" id="SSF103190">
    <property type="entry name" value="Sensory domain-like"/>
    <property type="match status" value="1"/>
</dbReference>
<dbReference type="Gene3D" id="1.10.287.950">
    <property type="entry name" value="Methyl-accepting chemotaxis protein"/>
    <property type="match status" value="1"/>
</dbReference>
<evidence type="ECO:0000259" key="3">
    <source>
        <dbReference type="PROSITE" id="PS50111"/>
    </source>
</evidence>
<dbReference type="RefSeq" id="WP_218130634.1">
    <property type="nucleotide sequence ID" value="NZ_CP155571.1"/>
</dbReference>
<evidence type="ECO:0000256" key="1">
    <source>
        <dbReference type="ARBA" id="ARBA00023224"/>
    </source>
</evidence>
<name>A0ABZ3J0M1_SPOA4</name>
<dbReference type="InterPro" id="IPR004089">
    <property type="entry name" value="MCPsignal_dom"/>
</dbReference>
<organism evidence="4 5">
    <name type="scientific">Sporomusa acidovorans (strain ATCC 49682 / DSM 3132 / Mol)</name>
    <dbReference type="NCBI Taxonomy" id="1123286"/>
    <lineage>
        <taxon>Bacteria</taxon>
        <taxon>Bacillati</taxon>
        <taxon>Bacillota</taxon>
        <taxon>Negativicutes</taxon>
        <taxon>Selenomonadales</taxon>
        <taxon>Sporomusaceae</taxon>
        <taxon>Sporomusa</taxon>
    </lineage>
</organism>
<protein>
    <submittedName>
        <fullName evidence="4">Sensory transducer protein YfmS</fullName>
    </submittedName>
</protein>
<dbReference type="PANTHER" id="PTHR32089:SF112">
    <property type="entry name" value="LYSOZYME-LIKE PROTEIN-RELATED"/>
    <property type="match status" value="1"/>
</dbReference>
<dbReference type="SUPFAM" id="SSF58104">
    <property type="entry name" value="Methyl-accepting chemotaxis protein (MCP) signaling domain"/>
    <property type="match status" value="1"/>
</dbReference>
<dbReference type="Proteomes" id="UP000216052">
    <property type="component" value="Chromosome"/>
</dbReference>
<evidence type="ECO:0000256" key="2">
    <source>
        <dbReference type="PROSITE-ProRule" id="PRU00284"/>
    </source>
</evidence>
<gene>
    <name evidence="4" type="primary">yfmS_2</name>
    <name evidence="4" type="ORF">SPACI_016580</name>
</gene>
<reference evidence="4" key="1">
    <citation type="submission" date="2024-05" db="EMBL/GenBank/DDBJ databases">
        <title>Isolation and characterization of Sporomusa carbonis sp. nov., a carboxydotrophic hydrogenogen in the genus of Sporomusa isolated from a charcoal burning pile.</title>
        <authorList>
            <person name="Boeer T."/>
            <person name="Rosenbaum F."/>
            <person name="Eysell L."/>
            <person name="Mueller V."/>
            <person name="Daniel R."/>
            <person name="Poehlein A."/>
        </authorList>
    </citation>
    <scope>NUCLEOTIDE SEQUENCE [LARGE SCALE GENOMIC DNA]</scope>
    <source>
        <strain evidence="4">DSM 3132</strain>
    </source>
</reference>
<proteinExistence type="predicted"/>
<keyword evidence="5" id="KW-1185">Reference proteome</keyword>
<dbReference type="InterPro" id="IPR029151">
    <property type="entry name" value="Sensor-like_sf"/>
</dbReference>
<dbReference type="EMBL" id="CP155571">
    <property type="protein sequence ID" value="XFO71624.1"/>
    <property type="molecule type" value="Genomic_DNA"/>
</dbReference>
<evidence type="ECO:0000313" key="4">
    <source>
        <dbReference type="EMBL" id="XFO71624.1"/>
    </source>
</evidence>
<dbReference type="PROSITE" id="PS50111">
    <property type="entry name" value="CHEMOTAXIS_TRANSDUC_2"/>
    <property type="match status" value="1"/>
</dbReference>
<evidence type="ECO:0000313" key="5">
    <source>
        <dbReference type="Proteomes" id="UP000216052"/>
    </source>
</evidence>
<dbReference type="PANTHER" id="PTHR32089">
    <property type="entry name" value="METHYL-ACCEPTING CHEMOTAXIS PROTEIN MCPB"/>
    <property type="match status" value="1"/>
</dbReference>
<sequence length="237" mass="26046">MENELQEIVEAFNKITPLIQQLFADPISFIITDREKVVGLLSHSKTPQNISIGDKLTGEEGLSLSMKDNRFVSMVLPKEFYGFSFKGVSIPLKDSNNTIIGALGIGINLDRQNELADISHNISGSLDQLAKAISQVTAGVLDIANYSKQNLEKMDKTKLETQNTDNVLDFIRNVAGQTNLLGINAAIEAARAGEHGRGFGVVAEEIRKLSSSSADSIKDRGYFTDHSKSYSQCFREY</sequence>